<keyword evidence="3" id="KW-1185">Reference proteome</keyword>
<organism evidence="2 3">
    <name type="scientific">Trichinella papuae</name>
    <dbReference type="NCBI Taxonomy" id="268474"/>
    <lineage>
        <taxon>Eukaryota</taxon>
        <taxon>Metazoa</taxon>
        <taxon>Ecdysozoa</taxon>
        <taxon>Nematoda</taxon>
        <taxon>Enoplea</taxon>
        <taxon>Dorylaimia</taxon>
        <taxon>Trichinellida</taxon>
        <taxon>Trichinellidae</taxon>
        <taxon>Trichinella</taxon>
    </lineage>
</organism>
<feature type="region of interest" description="Disordered" evidence="1">
    <location>
        <begin position="76"/>
        <end position="105"/>
    </location>
</feature>
<evidence type="ECO:0000313" key="2">
    <source>
        <dbReference type="EMBL" id="KRZ66009.1"/>
    </source>
</evidence>
<name>A0A0V1M2S1_9BILA</name>
<gene>
    <name evidence="2" type="ORF">T10_4026</name>
</gene>
<comment type="caution">
    <text evidence="2">The sequence shown here is derived from an EMBL/GenBank/DDBJ whole genome shotgun (WGS) entry which is preliminary data.</text>
</comment>
<dbReference type="EMBL" id="JYDO01000273">
    <property type="protein sequence ID" value="KRZ66009.1"/>
    <property type="molecule type" value="Genomic_DNA"/>
</dbReference>
<sequence length="105" mass="11869">MVDRQKVAMEFKNGRGVGWEKTALGDRKCRGDFAEKAARGGKMLAKLFGGKLPLARKNSAGIDFVERKRHRAEKKPLWLIGRKPPSPKKWKGCWWGENSTGVDKM</sequence>
<dbReference type="Proteomes" id="UP000054843">
    <property type="component" value="Unassembled WGS sequence"/>
</dbReference>
<evidence type="ECO:0000256" key="1">
    <source>
        <dbReference type="SAM" id="MobiDB-lite"/>
    </source>
</evidence>
<accession>A0A0V1M2S1</accession>
<reference evidence="2 3" key="1">
    <citation type="submission" date="2015-01" db="EMBL/GenBank/DDBJ databases">
        <title>Evolution of Trichinella species and genotypes.</title>
        <authorList>
            <person name="Korhonen P.K."/>
            <person name="Edoardo P."/>
            <person name="Giuseppe L.R."/>
            <person name="Gasser R.B."/>
        </authorList>
    </citation>
    <scope>NUCLEOTIDE SEQUENCE [LARGE SCALE GENOMIC DNA]</scope>
    <source>
        <strain evidence="2">ISS1980</strain>
    </source>
</reference>
<proteinExistence type="predicted"/>
<protein>
    <submittedName>
        <fullName evidence="2">Uncharacterized protein</fullName>
    </submittedName>
</protein>
<dbReference type="AlphaFoldDB" id="A0A0V1M2S1"/>
<evidence type="ECO:0000313" key="3">
    <source>
        <dbReference type="Proteomes" id="UP000054843"/>
    </source>
</evidence>